<dbReference type="PROSITE" id="PS00687">
    <property type="entry name" value="ALDEHYDE_DEHYDR_GLU"/>
    <property type="match status" value="1"/>
</dbReference>
<dbReference type="InterPro" id="IPR029510">
    <property type="entry name" value="Ald_DH_CS_GLU"/>
</dbReference>
<evidence type="ECO:0000256" key="6">
    <source>
        <dbReference type="ARBA" id="ARBA00067277"/>
    </source>
</evidence>
<evidence type="ECO:0000256" key="5">
    <source>
        <dbReference type="ARBA" id="ARBA00066984"/>
    </source>
</evidence>
<evidence type="ECO:0000256" key="4">
    <source>
        <dbReference type="ARBA" id="ARBA00054572"/>
    </source>
</evidence>
<accession>A0A974BM41</accession>
<dbReference type="EC" id="1.2.1.97" evidence="5"/>
<dbReference type="InterPro" id="IPR016162">
    <property type="entry name" value="Ald_DH_N"/>
</dbReference>
<proteinExistence type="inferred from homology"/>
<dbReference type="PANTHER" id="PTHR11699">
    <property type="entry name" value="ALDEHYDE DEHYDROGENASE-RELATED"/>
    <property type="match status" value="1"/>
</dbReference>
<protein>
    <recommendedName>
        <fullName evidence="6">3-sulfolactaldehyde dehydrogenase</fullName>
        <ecNumber evidence="5">1.2.1.97</ecNumber>
    </recommendedName>
</protein>
<gene>
    <name evidence="10" type="ORF">HZF24_13180</name>
</gene>
<keyword evidence="2 8" id="KW-0560">Oxidoreductase</keyword>
<comment type="similarity">
    <text evidence="1 8">Belongs to the aldehyde dehydrogenase family.</text>
</comment>
<dbReference type="Proteomes" id="UP000611629">
    <property type="component" value="Unassembled WGS sequence"/>
</dbReference>
<dbReference type="EMBL" id="JACBNQ010000017">
    <property type="protein sequence ID" value="NYB75095.1"/>
    <property type="molecule type" value="Genomic_DNA"/>
</dbReference>
<dbReference type="InterPro" id="IPR016161">
    <property type="entry name" value="Ald_DH/histidinol_DH"/>
</dbReference>
<dbReference type="RefSeq" id="WP_179238802.1">
    <property type="nucleotide sequence ID" value="NZ_JACBNQ010000017.1"/>
</dbReference>
<dbReference type="Gene3D" id="3.40.309.10">
    <property type="entry name" value="Aldehyde Dehydrogenase, Chain A, domain 2"/>
    <property type="match status" value="1"/>
</dbReference>
<dbReference type="GO" id="GO:0016620">
    <property type="term" value="F:oxidoreductase activity, acting on the aldehyde or oxo group of donors, NAD or NADP as acceptor"/>
    <property type="evidence" value="ECO:0007669"/>
    <property type="project" value="InterPro"/>
</dbReference>
<sequence length="478" mass="51632">MKMLIGGQKRDSIDGKVINIFNPANGELIDTVPNSSTKDLDLLLEHSLKGKKLWGGTPLHERSKILLNFIDKFSLHIDELAELLCRETGKNIKEAKLEVGLVPVIFRRFLEGANHMYGITLPDSQPGGERDLIFTRREPLGTILCIIPFNFPASTYAYKVAPALATGNSVIVKPPSDNPLTLIRMSELLTECGVPGDALQIVTGSGSVVGKYLVGSPHIDAVSLTGSTEVGVETAKQAASNLHRVFLELGGNDAMIVYEDGDINLAVQEAIMARTTNCGQICIATKRFIVQNSIKDEFTRKLVDKLNSLKIGDPMDPSCDMGCLINEAAALKIKEQIEHTLKQGAKCVLGGNIINKAFFEPTVLADVDASMDIAQDMEVFGPVFPVIGFDTLEEAVEIHNASVYGLNGGIITKDTGKAMKTAYQLECGTVVLNGNGRYRHPDIAFGGYKMSGIGREGVSSTLEELTQVKTIVMKGILG</sequence>
<keyword evidence="11" id="KW-1185">Reference proteome</keyword>
<feature type="active site" evidence="7">
    <location>
        <position position="248"/>
    </location>
</feature>
<evidence type="ECO:0000313" key="11">
    <source>
        <dbReference type="Proteomes" id="UP000611629"/>
    </source>
</evidence>
<evidence type="ECO:0000259" key="9">
    <source>
        <dbReference type="Pfam" id="PF00171"/>
    </source>
</evidence>
<reference evidence="10" key="1">
    <citation type="submission" date="2020-07" db="EMBL/GenBank/DDBJ databases">
        <title>Genomic analysis of a strain of Sedimentibacter Hydroxybenzoicus DSM7310.</title>
        <authorList>
            <person name="Ma S."/>
        </authorList>
    </citation>
    <scope>NUCLEOTIDE SEQUENCE</scope>
    <source>
        <strain evidence="10">DSM 7310</strain>
    </source>
</reference>
<evidence type="ECO:0000256" key="1">
    <source>
        <dbReference type="ARBA" id="ARBA00009986"/>
    </source>
</evidence>
<comment type="function">
    <text evidence="4">Part of the sulfo-TAL (or sulfo-SFT) pathway, a D-sulfoquinovose degradation pathway that produces sulfolactate (SL). Catalyzes the oxidation of 3-sulfolactaldehyde (SLA) to sulfolactate (SL).</text>
</comment>
<dbReference type="InterPro" id="IPR016163">
    <property type="entry name" value="Ald_DH_C"/>
</dbReference>
<evidence type="ECO:0000256" key="2">
    <source>
        <dbReference type="ARBA" id="ARBA00023002"/>
    </source>
</evidence>
<evidence type="ECO:0000256" key="7">
    <source>
        <dbReference type="PROSITE-ProRule" id="PRU10007"/>
    </source>
</evidence>
<dbReference type="AlphaFoldDB" id="A0A974BM41"/>
<evidence type="ECO:0000313" key="10">
    <source>
        <dbReference type="EMBL" id="NYB75095.1"/>
    </source>
</evidence>
<dbReference type="Pfam" id="PF00171">
    <property type="entry name" value="Aldedh"/>
    <property type="match status" value="1"/>
</dbReference>
<dbReference type="FunFam" id="3.40.309.10:FF:000009">
    <property type="entry name" value="Aldehyde dehydrogenase A"/>
    <property type="match status" value="1"/>
</dbReference>
<feature type="domain" description="Aldehyde dehydrogenase" evidence="9">
    <location>
        <begin position="16"/>
        <end position="471"/>
    </location>
</feature>
<dbReference type="Gene3D" id="3.40.605.10">
    <property type="entry name" value="Aldehyde Dehydrogenase, Chain A, domain 1"/>
    <property type="match status" value="1"/>
</dbReference>
<evidence type="ECO:0000256" key="8">
    <source>
        <dbReference type="RuleBase" id="RU003345"/>
    </source>
</evidence>
<organism evidence="10 11">
    <name type="scientific">Sedimentibacter hydroxybenzoicus DSM 7310</name>
    <dbReference type="NCBI Taxonomy" id="1123245"/>
    <lineage>
        <taxon>Bacteria</taxon>
        <taxon>Bacillati</taxon>
        <taxon>Bacillota</taxon>
        <taxon>Tissierellia</taxon>
        <taxon>Sedimentibacter</taxon>
    </lineage>
</organism>
<dbReference type="FunFam" id="3.40.605.10:FF:000007">
    <property type="entry name" value="NAD/NADP-dependent betaine aldehyde dehydrogenase"/>
    <property type="match status" value="1"/>
</dbReference>
<comment type="catalytic activity">
    <reaction evidence="3">
        <text>(2S)-3-sulfolactaldehyde + NAD(+) + H2O = (2S)-3-sulfolactate + NADH + 2 H(+)</text>
        <dbReference type="Rhea" id="RHEA:47932"/>
        <dbReference type="ChEBI" id="CHEBI:15377"/>
        <dbReference type="ChEBI" id="CHEBI:15378"/>
        <dbReference type="ChEBI" id="CHEBI:57540"/>
        <dbReference type="ChEBI" id="CHEBI:57945"/>
        <dbReference type="ChEBI" id="CHEBI:61289"/>
        <dbReference type="ChEBI" id="CHEBI:90109"/>
        <dbReference type="EC" id="1.2.1.97"/>
    </reaction>
    <physiologicalReaction direction="left-to-right" evidence="3">
        <dbReference type="Rhea" id="RHEA:47933"/>
    </physiologicalReaction>
</comment>
<name>A0A974BM41_SEDHY</name>
<dbReference type="InterPro" id="IPR015590">
    <property type="entry name" value="Aldehyde_DH_dom"/>
</dbReference>
<evidence type="ECO:0000256" key="3">
    <source>
        <dbReference type="ARBA" id="ARBA00050326"/>
    </source>
</evidence>
<comment type="caution">
    <text evidence="10">The sequence shown here is derived from an EMBL/GenBank/DDBJ whole genome shotgun (WGS) entry which is preliminary data.</text>
</comment>
<dbReference type="SUPFAM" id="SSF53720">
    <property type="entry name" value="ALDH-like"/>
    <property type="match status" value="1"/>
</dbReference>